<dbReference type="AlphaFoldDB" id="A0AAW1U8A7"/>
<keyword evidence="3" id="KW-1185">Reference proteome</keyword>
<accession>A0AAW1U8A7</accession>
<reference evidence="2 3" key="1">
    <citation type="submission" date="2023-03" db="EMBL/GenBank/DDBJ databases">
        <title>Genome insight into feeding habits of ladybird beetles.</title>
        <authorList>
            <person name="Li H.-S."/>
            <person name="Huang Y.-H."/>
            <person name="Pang H."/>
        </authorList>
    </citation>
    <scope>NUCLEOTIDE SEQUENCE [LARGE SCALE GENOMIC DNA]</scope>
    <source>
        <strain evidence="2">SYSU_2023b</strain>
        <tissue evidence="2">Whole body</tissue>
    </source>
</reference>
<feature type="compositionally biased region" description="Basic residues" evidence="1">
    <location>
        <begin position="111"/>
        <end position="126"/>
    </location>
</feature>
<comment type="caution">
    <text evidence="2">The sequence shown here is derived from an EMBL/GenBank/DDBJ whole genome shotgun (WGS) entry which is preliminary data.</text>
</comment>
<dbReference type="EMBL" id="JARQZJ010000038">
    <property type="protein sequence ID" value="KAK9876843.1"/>
    <property type="molecule type" value="Genomic_DNA"/>
</dbReference>
<evidence type="ECO:0000313" key="3">
    <source>
        <dbReference type="Proteomes" id="UP001431783"/>
    </source>
</evidence>
<dbReference type="Proteomes" id="UP001431783">
    <property type="component" value="Unassembled WGS sequence"/>
</dbReference>
<evidence type="ECO:0000313" key="2">
    <source>
        <dbReference type="EMBL" id="KAK9876843.1"/>
    </source>
</evidence>
<gene>
    <name evidence="2" type="ORF">WA026_015079</name>
</gene>
<sequence>MLRPTIHTYNGRSSLEDKRKENIYSGLHSANCHRLGERDLPSDFFDSDDTETSYRFDPSKYHSFNRYNAPKSYDNWSYNTLTMLGSHRSSLPNTDKYAHRMSSSNTENKYTRRSLNRYSKNAKPRPRPLQADNQKYYDHVFPKPRDLKIQSSNFHYQPGSLDKAEL</sequence>
<protein>
    <submittedName>
        <fullName evidence="2">Uncharacterized protein</fullName>
    </submittedName>
</protein>
<evidence type="ECO:0000256" key="1">
    <source>
        <dbReference type="SAM" id="MobiDB-lite"/>
    </source>
</evidence>
<name>A0AAW1U8A7_9CUCU</name>
<proteinExistence type="predicted"/>
<organism evidence="2 3">
    <name type="scientific">Henosepilachna vigintioctopunctata</name>
    <dbReference type="NCBI Taxonomy" id="420089"/>
    <lineage>
        <taxon>Eukaryota</taxon>
        <taxon>Metazoa</taxon>
        <taxon>Ecdysozoa</taxon>
        <taxon>Arthropoda</taxon>
        <taxon>Hexapoda</taxon>
        <taxon>Insecta</taxon>
        <taxon>Pterygota</taxon>
        <taxon>Neoptera</taxon>
        <taxon>Endopterygota</taxon>
        <taxon>Coleoptera</taxon>
        <taxon>Polyphaga</taxon>
        <taxon>Cucujiformia</taxon>
        <taxon>Coccinelloidea</taxon>
        <taxon>Coccinellidae</taxon>
        <taxon>Epilachninae</taxon>
        <taxon>Epilachnini</taxon>
        <taxon>Henosepilachna</taxon>
    </lineage>
</organism>
<feature type="region of interest" description="Disordered" evidence="1">
    <location>
        <begin position="99"/>
        <end position="132"/>
    </location>
</feature>